<organism evidence="2">
    <name type="scientific">freshwater metagenome</name>
    <dbReference type="NCBI Taxonomy" id="449393"/>
    <lineage>
        <taxon>unclassified sequences</taxon>
        <taxon>metagenomes</taxon>
        <taxon>ecological metagenomes</taxon>
    </lineage>
</organism>
<reference evidence="2" key="1">
    <citation type="submission" date="2020-05" db="EMBL/GenBank/DDBJ databases">
        <authorList>
            <person name="Chiriac C."/>
            <person name="Salcher M."/>
            <person name="Ghai R."/>
            <person name="Kavagutti S V."/>
        </authorList>
    </citation>
    <scope>NUCLEOTIDE SEQUENCE</scope>
</reference>
<protein>
    <submittedName>
        <fullName evidence="2">Unannotated protein</fullName>
    </submittedName>
</protein>
<sequence>MGARAVWKAPDVKAFACRQCGNQLYFDNSVCVACGSNLGYSRAERAIVPVDARGRYVDAAGLVWHVCKHLNLSGCTWLAPLEGGQCFSCDLTRTRPSDDDLVGLVNFPVAEAAKRHLIVELDTLGFPVVGKDTDPENGLAFDLLSSVAENVVIGHEDGVITIDLAESDVAYREKVRSKLDEPYRTMLGHFRHEVGHYYEWQLVRDDLIAPCRELFGDESKDYQAEIDRHYSEGPPPGWEQSYISTYATMHPFEDFAETWAHYLHICDTIQTAAEFGLTTVGPIASFGQFRNVVTGVWVPLSVALNQINRSMGKEPLYPFVIPTRVLDKLDFVASLAPGRSA</sequence>
<accession>A0A6J6Q5I7</accession>
<dbReference type="AlphaFoldDB" id="A0A6J6Q5I7"/>
<evidence type="ECO:0000259" key="1">
    <source>
        <dbReference type="Pfam" id="PF10005"/>
    </source>
</evidence>
<dbReference type="EMBL" id="CAEZXR010000113">
    <property type="protein sequence ID" value="CAB4704445.1"/>
    <property type="molecule type" value="Genomic_DNA"/>
</dbReference>
<feature type="domain" description="Zinc-ribbon" evidence="1">
    <location>
        <begin position="15"/>
        <end position="98"/>
    </location>
</feature>
<proteinExistence type="predicted"/>
<dbReference type="InterPro" id="IPR031321">
    <property type="entry name" value="UCP012641"/>
</dbReference>
<name>A0A6J6Q5I7_9ZZZZ</name>
<gene>
    <name evidence="2" type="ORF">UFOPK2579_01110</name>
</gene>
<dbReference type="Pfam" id="PF15887">
    <property type="entry name" value="Peptidase_Mx"/>
    <property type="match status" value="1"/>
</dbReference>
<dbReference type="Pfam" id="PF10005">
    <property type="entry name" value="Zn_ribbon_DZR_6"/>
    <property type="match status" value="1"/>
</dbReference>
<dbReference type="InterPro" id="IPR011201">
    <property type="entry name" value="Zinc-ribbon_6_bact"/>
</dbReference>
<dbReference type="PIRSF" id="PIRSF012641">
    <property type="entry name" value="UCP012641"/>
    <property type="match status" value="1"/>
</dbReference>
<evidence type="ECO:0000313" key="2">
    <source>
        <dbReference type="EMBL" id="CAB4704445.1"/>
    </source>
</evidence>